<accession>A0A2J4JS33</accession>
<protein>
    <submittedName>
        <fullName evidence="1">Uncharacterized protein</fullName>
    </submittedName>
</protein>
<dbReference type="EMBL" id="NMTS02000001">
    <property type="protein sequence ID" value="PLK30672.1"/>
    <property type="molecule type" value="Genomic_DNA"/>
</dbReference>
<dbReference type="Proteomes" id="UP000221015">
    <property type="component" value="Unassembled WGS sequence"/>
</dbReference>
<reference evidence="1 2" key="1">
    <citation type="journal article" date="2017" name="Front. Microbiol.">
        <title>New Insights into the Diversity of the Genus Faecalibacterium.</title>
        <authorList>
            <person name="Benevides L."/>
            <person name="Burman S."/>
            <person name="Martin R."/>
            <person name="Robert V."/>
            <person name="Thomas M."/>
            <person name="Miquel S."/>
            <person name="Chain F."/>
            <person name="Sokol H."/>
            <person name="Bermudez-Humaran L.G."/>
            <person name="Morrison M."/>
            <person name="Langella P."/>
            <person name="Azevedo V.A."/>
            <person name="Chatel J.M."/>
            <person name="Soares S."/>
        </authorList>
    </citation>
    <scope>NUCLEOTIDE SEQUENCE [LARGE SCALE GENOMIC DNA]</scope>
    <source>
        <strain evidence="1 2">CNCM I 4542</strain>
    </source>
</reference>
<proteinExistence type="predicted"/>
<dbReference type="AlphaFoldDB" id="A0A2J4JS33"/>
<evidence type="ECO:0000313" key="1">
    <source>
        <dbReference type="EMBL" id="PLK30672.1"/>
    </source>
</evidence>
<gene>
    <name evidence="1" type="ORF">CGS50_003395</name>
</gene>
<comment type="caution">
    <text evidence="1">The sequence shown here is derived from an EMBL/GenBank/DDBJ whole genome shotgun (WGS) entry which is preliminary data.</text>
</comment>
<organism evidence="1 2">
    <name type="scientific">Faecalibacterium prausnitzii</name>
    <dbReference type="NCBI Taxonomy" id="853"/>
    <lineage>
        <taxon>Bacteria</taxon>
        <taxon>Bacillati</taxon>
        <taxon>Bacillota</taxon>
        <taxon>Clostridia</taxon>
        <taxon>Eubacteriales</taxon>
        <taxon>Oscillospiraceae</taxon>
        <taxon>Faecalibacterium</taxon>
    </lineage>
</organism>
<name>A0A2J4JS33_9FIRM</name>
<sequence length="75" mass="8676">MQRMNIKCCHCGDYTPFITEENIEVIPQVNLTRTDMDCLGDIAEALRECGCLGTCDFLRRVQSEVTKIVEYQEER</sequence>
<evidence type="ECO:0000313" key="2">
    <source>
        <dbReference type="Proteomes" id="UP000221015"/>
    </source>
</evidence>